<organism evidence="1 2">
    <name type="scientific">Tannerella forsythia</name>
    <name type="common">Bacteroides forsythus</name>
    <dbReference type="NCBI Taxonomy" id="28112"/>
    <lineage>
        <taxon>Bacteria</taxon>
        <taxon>Pseudomonadati</taxon>
        <taxon>Bacteroidota</taxon>
        <taxon>Bacteroidia</taxon>
        <taxon>Bacteroidales</taxon>
        <taxon>Tannerellaceae</taxon>
        <taxon>Tannerella</taxon>
    </lineage>
</organism>
<dbReference type="AlphaFoldDB" id="A0A2A6EB04"/>
<evidence type="ECO:0000313" key="1">
    <source>
        <dbReference type="EMBL" id="PDP45011.1"/>
    </source>
</evidence>
<dbReference type="EMBL" id="NSLJ01000002">
    <property type="protein sequence ID" value="PDP45011.1"/>
    <property type="molecule type" value="Genomic_DNA"/>
</dbReference>
<evidence type="ECO:0000313" key="2">
    <source>
        <dbReference type="Proteomes" id="UP000219259"/>
    </source>
</evidence>
<dbReference type="Proteomes" id="UP000219259">
    <property type="component" value="Unassembled WGS sequence"/>
</dbReference>
<protein>
    <submittedName>
        <fullName evidence="1">Uncharacterized protein</fullName>
    </submittedName>
</protein>
<name>A0A2A6EB04_TANFO</name>
<proteinExistence type="predicted"/>
<comment type="caution">
    <text evidence="1">The sequence shown here is derived from an EMBL/GenBank/DDBJ whole genome shotgun (WGS) entry which is preliminary data.</text>
</comment>
<reference evidence="1 2" key="1">
    <citation type="submission" date="2017-09" db="EMBL/GenBank/DDBJ databases">
        <title>Phase variable restriction modification systems are present in the genome sequences of periodontal pathogens Prevotella intermedia, Tannerella forsythia and Porphyromonas gingivalis.</title>
        <authorList>
            <person name="Haigh R.D."/>
            <person name="Crawford L."/>
            <person name="Ralph J."/>
            <person name="Wanford J."/>
            <person name="Vartoukian S.R."/>
            <person name="Hijazib K."/>
            <person name="Wade W."/>
            <person name="Oggioni M.R."/>
        </authorList>
    </citation>
    <scope>NUCLEOTIDE SEQUENCE [LARGE SCALE GENOMIC DNA]</scope>
    <source>
        <strain evidence="1 2">WW11663</strain>
    </source>
</reference>
<gene>
    <name evidence="1" type="ORF">CLI86_01355</name>
</gene>
<accession>A0A2A6EB04</accession>
<sequence>MQVGKSGNSLRFRQPDFLSPCSLLRRLTARGPLTNASAFACFPTLRFAAHWAELTRPFRALTAVSIQPSALHPPSLRSSPL</sequence>